<dbReference type="RefSeq" id="WP_143587761.1">
    <property type="nucleotide sequence ID" value="NZ_JAFMOF010000002.1"/>
</dbReference>
<sequence length="196" mass="21750">MEREKSPHRKRAVLGPNAVRVPRREGQDRIKAPCAFFGSGVVGVRSAGRVLFEDREAQQVLCVIEENGAEGEERRHGVRDGQGQDIGVIRRIPPSRRLLRHTWRIQQPDQPEIVGRNKWAAIPPKDAAARAAGKFLGGLVESALFGGDDDGQVRDRTLLWMAGEEQVMQSVGQDFQIKAGWLDRRLAFAVAALGDR</sequence>
<name>A0A939JSH0_9ACTN</name>
<protein>
    <submittedName>
        <fullName evidence="1">Uncharacterized protein</fullName>
    </submittedName>
</protein>
<evidence type="ECO:0000313" key="2">
    <source>
        <dbReference type="Proteomes" id="UP000664781"/>
    </source>
</evidence>
<dbReference type="EMBL" id="JAFMOF010000002">
    <property type="protein sequence ID" value="MBO0654674.1"/>
    <property type="molecule type" value="Genomic_DNA"/>
</dbReference>
<dbReference type="Proteomes" id="UP000664781">
    <property type="component" value="Unassembled WGS sequence"/>
</dbReference>
<keyword evidence="2" id="KW-1185">Reference proteome</keyword>
<comment type="caution">
    <text evidence="1">The sequence shown here is derived from an EMBL/GenBank/DDBJ whole genome shotgun (WGS) entry which is preliminary data.</text>
</comment>
<proteinExistence type="predicted"/>
<evidence type="ECO:0000313" key="1">
    <source>
        <dbReference type="EMBL" id="MBO0654674.1"/>
    </source>
</evidence>
<dbReference type="AlphaFoldDB" id="A0A939JSH0"/>
<accession>A0A939JSH0</accession>
<gene>
    <name evidence="1" type="ORF">J1792_18375</name>
</gene>
<organism evidence="1 2">
    <name type="scientific">Streptomyces triculaminicus</name>
    <dbReference type="NCBI Taxonomy" id="2816232"/>
    <lineage>
        <taxon>Bacteria</taxon>
        <taxon>Bacillati</taxon>
        <taxon>Actinomycetota</taxon>
        <taxon>Actinomycetes</taxon>
        <taxon>Kitasatosporales</taxon>
        <taxon>Streptomycetaceae</taxon>
        <taxon>Streptomyces</taxon>
    </lineage>
</organism>
<reference evidence="1" key="1">
    <citation type="submission" date="2021-03" db="EMBL/GenBank/DDBJ databases">
        <title>Streptomyces strains.</title>
        <authorList>
            <person name="Lund M.B."/>
            <person name="Toerring T."/>
        </authorList>
    </citation>
    <scope>NUCLEOTIDE SEQUENCE</scope>
    <source>
        <strain evidence="1">JCM 4242</strain>
    </source>
</reference>